<feature type="signal peptide" evidence="2">
    <location>
        <begin position="1"/>
        <end position="22"/>
    </location>
</feature>
<proteinExistence type="predicted"/>
<gene>
    <name evidence="3" type="ORF">ILUMI_04595</name>
</gene>
<evidence type="ECO:0000313" key="3">
    <source>
        <dbReference type="EMBL" id="KAF2901591.1"/>
    </source>
</evidence>
<reference evidence="3" key="1">
    <citation type="submission" date="2019-08" db="EMBL/GenBank/DDBJ databases">
        <title>The genome of the North American firefly Photinus pyralis.</title>
        <authorList>
            <consortium name="Photinus pyralis genome working group"/>
            <person name="Fallon T.R."/>
            <person name="Sander Lower S.E."/>
            <person name="Weng J.-K."/>
        </authorList>
    </citation>
    <scope>NUCLEOTIDE SEQUENCE</scope>
    <source>
        <strain evidence="3">TRF0915ILg1</strain>
        <tissue evidence="3">Whole body</tissue>
    </source>
</reference>
<organism evidence="3 4">
    <name type="scientific">Ignelater luminosus</name>
    <name type="common">Cucubano</name>
    <name type="synonym">Pyrophorus luminosus</name>
    <dbReference type="NCBI Taxonomy" id="2038154"/>
    <lineage>
        <taxon>Eukaryota</taxon>
        <taxon>Metazoa</taxon>
        <taxon>Ecdysozoa</taxon>
        <taxon>Arthropoda</taxon>
        <taxon>Hexapoda</taxon>
        <taxon>Insecta</taxon>
        <taxon>Pterygota</taxon>
        <taxon>Neoptera</taxon>
        <taxon>Endopterygota</taxon>
        <taxon>Coleoptera</taxon>
        <taxon>Polyphaga</taxon>
        <taxon>Elateriformia</taxon>
        <taxon>Elateroidea</taxon>
        <taxon>Elateridae</taxon>
        <taxon>Agrypninae</taxon>
        <taxon>Pyrophorini</taxon>
        <taxon>Ignelater</taxon>
    </lineage>
</organism>
<keyword evidence="4" id="KW-1185">Reference proteome</keyword>
<dbReference type="EMBL" id="VTPC01001544">
    <property type="protein sequence ID" value="KAF2901591.1"/>
    <property type="molecule type" value="Genomic_DNA"/>
</dbReference>
<name>A0A8K0GJF8_IGNLU</name>
<dbReference type="Proteomes" id="UP000801492">
    <property type="component" value="Unassembled WGS sequence"/>
</dbReference>
<accession>A0A8K0GJF8</accession>
<keyword evidence="1" id="KW-0175">Coiled coil</keyword>
<sequence length="135" mass="15468">MVQHPLLFFSGSTNGLFLSILADSILAAAGATEKKKEQHFSEPLHSTDTVIYADNIRISGAVEKGEVQGIGLFRVDEESMTARYNNEDELRDYTVRENFVERELEDKLQEVEELWKILKKALKKVQKKPEEEQLK</sequence>
<evidence type="ECO:0000256" key="1">
    <source>
        <dbReference type="SAM" id="Coils"/>
    </source>
</evidence>
<feature type="coiled-coil region" evidence="1">
    <location>
        <begin position="101"/>
        <end position="128"/>
    </location>
</feature>
<dbReference type="AlphaFoldDB" id="A0A8K0GJF8"/>
<evidence type="ECO:0000256" key="2">
    <source>
        <dbReference type="SAM" id="SignalP"/>
    </source>
</evidence>
<protein>
    <submittedName>
        <fullName evidence="3">Uncharacterized protein</fullName>
    </submittedName>
</protein>
<evidence type="ECO:0000313" key="4">
    <source>
        <dbReference type="Proteomes" id="UP000801492"/>
    </source>
</evidence>
<comment type="caution">
    <text evidence="3">The sequence shown here is derived from an EMBL/GenBank/DDBJ whole genome shotgun (WGS) entry which is preliminary data.</text>
</comment>
<keyword evidence="2" id="KW-0732">Signal</keyword>
<feature type="chain" id="PRO_5035430470" evidence="2">
    <location>
        <begin position="23"/>
        <end position="135"/>
    </location>
</feature>